<dbReference type="GeneID" id="19111976"/>
<evidence type="ECO:0000313" key="2">
    <source>
        <dbReference type="Proteomes" id="UP000011761"/>
    </source>
</evidence>
<reference evidence="1 2" key="1">
    <citation type="journal article" date="2012" name="PLoS Pathog.">
        <title>Diverse lifestyles and strategies of plant pathogenesis encoded in the genomes of eighteen Dothideomycetes fungi.</title>
        <authorList>
            <person name="Ohm R.A."/>
            <person name="Feau N."/>
            <person name="Henrissat B."/>
            <person name="Schoch C.L."/>
            <person name="Horwitz B.A."/>
            <person name="Barry K.W."/>
            <person name="Condon B.J."/>
            <person name="Copeland A.C."/>
            <person name="Dhillon B."/>
            <person name="Glaser F."/>
            <person name="Hesse C.N."/>
            <person name="Kosti I."/>
            <person name="LaButti K."/>
            <person name="Lindquist E.A."/>
            <person name="Lucas S."/>
            <person name="Salamov A.A."/>
            <person name="Bradshaw R.E."/>
            <person name="Ciuffetti L."/>
            <person name="Hamelin R.C."/>
            <person name="Kema G.H.J."/>
            <person name="Lawrence C."/>
            <person name="Scott J.A."/>
            <person name="Spatafora J.W."/>
            <person name="Turgeon B.G."/>
            <person name="de Wit P.J.G.M."/>
            <person name="Zhong S."/>
            <person name="Goodwin S.B."/>
            <person name="Grigoriev I.V."/>
        </authorList>
    </citation>
    <scope>NUCLEOTIDE SEQUENCE [LARGE SCALE GENOMIC DNA]</scope>
    <source>
        <strain evidence="1 2">UAMH 10762</strain>
    </source>
</reference>
<name>M2ML52_BAUPA</name>
<dbReference type="RefSeq" id="XP_007675254.1">
    <property type="nucleotide sequence ID" value="XM_007677064.1"/>
</dbReference>
<dbReference type="AlphaFoldDB" id="M2ML52"/>
<dbReference type="HOGENOM" id="CLU_1042028_0_0_1"/>
<dbReference type="Proteomes" id="UP000011761">
    <property type="component" value="Unassembled WGS sequence"/>
</dbReference>
<keyword evidence="2" id="KW-1185">Reference proteome</keyword>
<dbReference type="KEGG" id="bcom:BAUCODRAFT_33127"/>
<gene>
    <name evidence="1" type="ORF">BAUCODRAFT_33127</name>
</gene>
<accession>M2ML52</accession>
<proteinExistence type="predicted"/>
<sequence>MDFPLRLSSGQQNPYPGGIYVYGVSWDEPILSHGIQLVLEELKKSRCVAGDAVRLHFPDRELSDFGCHNYNEPIMGPLESFEEWLKATAKVKRETTAEFLARELERKKLILCFYAGHGGLNLQQDSFIAASSSTGGGHFFSLTELVYTTVHYPSADFIFFPHCCHADRLSATLGPPSSLSMSSPHNVDIITGCSGVGISSRSPWDHFAMLAEYWRAKRELVLNAENYDTVAELHHKIMAFMRLPGFVLPVWHHLCGKAMGNNVIPLG</sequence>
<protein>
    <submittedName>
        <fullName evidence="1">Uncharacterized protein</fullName>
    </submittedName>
</protein>
<evidence type="ECO:0000313" key="1">
    <source>
        <dbReference type="EMBL" id="EMC97411.1"/>
    </source>
</evidence>
<dbReference type="EMBL" id="KB445554">
    <property type="protein sequence ID" value="EMC97411.1"/>
    <property type="molecule type" value="Genomic_DNA"/>
</dbReference>
<organism evidence="1 2">
    <name type="scientific">Baudoinia panamericana (strain UAMH 10762)</name>
    <name type="common">Angels' share fungus</name>
    <name type="synonym">Baudoinia compniacensis (strain UAMH 10762)</name>
    <dbReference type="NCBI Taxonomy" id="717646"/>
    <lineage>
        <taxon>Eukaryota</taxon>
        <taxon>Fungi</taxon>
        <taxon>Dikarya</taxon>
        <taxon>Ascomycota</taxon>
        <taxon>Pezizomycotina</taxon>
        <taxon>Dothideomycetes</taxon>
        <taxon>Dothideomycetidae</taxon>
        <taxon>Mycosphaerellales</taxon>
        <taxon>Teratosphaeriaceae</taxon>
        <taxon>Baudoinia</taxon>
    </lineage>
</organism>